<dbReference type="Pfam" id="PF01548">
    <property type="entry name" value="DEDD_Tnp_IS110"/>
    <property type="match status" value="1"/>
</dbReference>
<protein>
    <recommendedName>
        <fullName evidence="1">Transposase IS110-like N-terminal domain-containing protein</fullName>
    </recommendedName>
</protein>
<dbReference type="EMBL" id="FWDM01000024">
    <property type="protein sequence ID" value="SLM14003.1"/>
    <property type="molecule type" value="Genomic_DNA"/>
</dbReference>
<dbReference type="InterPro" id="IPR002525">
    <property type="entry name" value="Transp_IS110-like_N"/>
</dbReference>
<feature type="domain" description="Transposase IS110-like N-terminal" evidence="1">
    <location>
        <begin position="26"/>
        <end position="87"/>
    </location>
</feature>
<reference evidence="2" key="1">
    <citation type="submission" date="2017-02" db="EMBL/GenBank/DDBJ databases">
        <authorList>
            <person name="Regsiter A."/>
            <person name="William W."/>
        </authorList>
    </citation>
    <scope>NUCLEOTIDE SEQUENCE</scope>
    <source>
        <strain evidence="2">Bib</strain>
    </source>
</reference>
<evidence type="ECO:0000313" key="2">
    <source>
        <dbReference type="EMBL" id="SLM14003.1"/>
    </source>
</evidence>
<dbReference type="GO" id="GO:0003677">
    <property type="term" value="F:DNA binding"/>
    <property type="evidence" value="ECO:0007669"/>
    <property type="project" value="InterPro"/>
</dbReference>
<organism evidence="2">
    <name type="scientific">uncultured spirochete</name>
    <dbReference type="NCBI Taxonomy" id="156406"/>
    <lineage>
        <taxon>Bacteria</taxon>
        <taxon>Pseudomonadati</taxon>
        <taxon>Spirochaetota</taxon>
        <taxon>Spirochaetia</taxon>
        <taxon>Spirochaetales</taxon>
        <taxon>environmental samples</taxon>
    </lineage>
</organism>
<dbReference type="PANTHER" id="PTHR33055">
    <property type="entry name" value="TRANSPOSASE FOR INSERTION SEQUENCE ELEMENT IS1111A"/>
    <property type="match status" value="1"/>
</dbReference>
<dbReference type="AlphaFoldDB" id="A0A3P3XJS1"/>
<dbReference type="GO" id="GO:0004803">
    <property type="term" value="F:transposase activity"/>
    <property type="evidence" value="ECO:0007669"/>
    <property type="project" value="InterPro"/>
</dbReference>
<proteinExistence type="predicted"/>
<dbReference type="GO" id="GO:0006313">
    <property type="term" value="P:DNA transposition"/>
    <property type="evidence" value="ECO:0007669"/>
    <property type="project" value="InterPro"/>
</dbReference>
<evidence type="ECO:0000259" key="1">
    <source>
        <dbReference type="Pfam" id="PF01548"/>
    </source>
</evidence>
<gene>
    <name evidence="2" type="ORF">SPIROBIBN47_300019</name>
</gene>
<dbReference type="InterPro" id="IPR047650">
    <property type="entry name" value="Transpos_IS110"/>
</dbReference>
<dbReference type="PANTHER" id="PTHR33055:SF15">
    <property type="entry name" value="TRANSPOSASE-RELATED"/>
    <property type="match status" value="1"/>
</dbReference>
<name>A0A3P3XJS1_9SPIR</name>
<sequence>MYWQLTKARIGCEVIAPALVPMRAGDRAKTDRRDAEQLAQSYRAGELTPVWVPDEAHEALRDLVRAREAAVQDRLRVRHRFKEVFASVWSAAGEKDDAMDTSLPGMDQEGGDV</sequence>
<accession>A0A3P3XJS1</accession>